<feature type="region of interest" description="Disordered" evidence="1">
    <location>
        <begin position="1048"/>
        <end position="1130"/>
    </location>
</feature>
<feature type="compositionally biased region" description="Gly residues" evidence="1">
    <location>
        <begin position="1049"/>
        <end position="1070"/>
    </location>
</feature>
<feature type="domain" description="Mediator of RNA polymerase II transcription subunit 14 RM8" evidence="3">
    <location>
        <begin position="790"/>
        <end position="870"/>
    </location>
</feature>
<dbReference type="Pfam" id="PF25069">
    <property type="entry name" value="Med14_C"/>
    <property type="match status" value="1"/>
</dbReference>
<dbReference type="GO" id="GO:0003712">
    <property type="term" value="F:transcription coregulator activity"/>
    <property type="evidence" value="ECO:0007669"/>
    <property type="project" value="InterPro"/>
</dbReference>
<dbReference type="Proteomes" id="UP000075902">
    <property type="component" value="Unassembled WGS sequence"/>
</dbReference>
<dbReference type="PANTHER" id="PTHR12809">
    <property type="entry name" value="MEDIATOR COMPLEX SUBUNIT"/>
    <property type="match status" value="1"/>
</dbReference>
<feature type="domain" description="Mediator of RNA polymerase II transcription subunit 14 C-terminal" evidence="6">
    <location>
        <begin position="886"/>
        <end position="1031"/>
    </location>
</feature>
<feature type="chain" id="PRO_5008137656" evidence="2">
    <location>
        <begin position="19"/>
        <end position="1130"/>
    </location>
</feature>
<dbReference type="GO" id="GO:0016592">
    <property type="term" value="C:mediator complex"/>
    <property type="evidence" value="ECO:0007669"/>
    <property type="project" value="InterPro"/>
</dbReference>
<dbReference type="InterPro" id="IPR013947">
    <property type="entry name" value="Mediator_Med14"/>
</dbReference>
<feature type="region of interest" description="Disordered" evidence="1">
    <location>
        <begin position="52"/>
        <end position="76"/>
    </location>
</feature>
<evidence type="ECO:0000259" key="6">
    <source>
        <dbReference type="Pfam" id="PF25069"/>
    </source>
</evidence>
<dbReference type="VEuPathDB" id="VectorBase:AMEC013166"/>
<feature type="domain" description="Mediator of RNA polymerase II transcription subunit 14 RM5" evidence="5">
    <location>
        <begin position="247"/>
        <end position="312"/>
    </location>
</feature>
<evidence type="ECO:0000313" key="7">
    <source>
        <dbReference type="EnsemblMetazoa" id="AMEC013166-PA"/>
    </source>
</evidence>
<dbReference type="AlphaFoldDB" id="A0A182U3C3"/>
<feature type="compositionally biased region" description="Polar residues" evidence="1">
    <location>
        <begin position="679"/>
        <end position="691"/>
    </location>
</feature>
<dbReference type="EnsemblMetazoa" id="AMEC013166-RA">
    <property type="protein sequence ID" value="AMEC013166-PA"/>
    <property type="gene ID" value="AMEC013166"/>
</dbReference>
<dbReference type="InterPro" id="IPR055107">
    <property type="entry name" value="Med14_RM8"/>
</dbReference>
<dbReference type="Pfam" id="PF25067">
    <property type="entry name" value="RM5_Med14"/>
    <property type="match status" value="2"/>
</dbReference>
<feature type="compositionally biased region" description="Low complexity" evidence="1">
    <location>
        <begin position="66"/>
        <end position="76"/>
    </location>
</feature>
<feature type="region of interest" description="Disordered" evidence="1">
    <location>
        <begin position="529"/>
        <end position="733"/>
    </location>
</feature>
<dbReference type="InterPro" id="IPR055114">
    <property type="entry name" value="Med14_RM6"/>
</dbReference>
<reference evidence="8" key="1">
    <citation type="submission" date="2014-01" db="EMBL/GenBank/DDBJ databases">
        <title>The Genome Sequence of Anopheles melas CM1001059_A (V2).</title>
        <authorList>
            <consortium name="The Broad Institute Genomics Platform"/>
            <person name="Neafsey D.E."/>
            <person name="Besansky N."/>
            <person name="Howell P."/>
            <person name="Walton C."/>
            <person name="Young S.K."/>
            <person name="Zeng Q."/>
            <person name="Gargeya S."/>
            <person name="Fitzgerald M."/>
            <person name="Haas B."/>
            <person name="Abouelleil A."/>
            <person name="Allen A.W."/>
            <person name="Alvarado L."/>
            <person name="Arachchi H.M."/>
            <person name="Berlin A.M."/>
            <person name="Chapman S.B."/>
            <person name="Gainer-Dewar J."/>
            <person name="Goldberg J."/>
            <person name="Griggs A."/>
            <person name="Gujja S."/>
            <person name="Hansen M."/>
            <person name="Howarth C."/>
            <person name="Imamovic A."/>
            <person name="Ireland A."/>
            <person name="Larimer J."/>
            <person name="McCowan C."/>
            <person name="Murphy C."/>
            <person name="Pearson M."/>
            <person name="Poon T.W."/>
            <person name="Priest M."/>
            <person name="Roberts A."/>
            <person name="Saif S."/>
            <person name="Shea T."/>
            <person name="Sisk P."/>
            <person name="Sykes S."/>
            <person name="Wortman J."/>
            <person name="Nusbaum C."/>
            <person name="Birren B."/>
        </authorList>
    </citation>
    <scope>NUCLEOTIDE SEQUENCE [LARGE SCALE GENOMIC DNA]</scope>
    <source>
        <strain evidence="8">CM1001059</strain>
    </source>
</reference>
<dbReference type="InterPro" id="IPR056878">
    <property type="entry name" value="RM5_Med14"/>
</dbReference>
<feature type="compositionally biased region" description="Low complexity" evidence="1">
    <location>
        <begin position="1080"/>
        <end position="1094"/>
    </location>
</feature>
<feature type="compositionally biased region" description="Gly residues" evidence="1">
    <location>
        <begin position="1095"/>
        <end position="1130"/>
    </location>
</feature>
<dbReference type="Pfam" id="PF22984">
    <property type="entry name" value="RM6_Med14"/>
    <property type="match status" value="1"/>
</dbReference>
<feature type="domain" description="Mediator of RNA polymerase II transcription subunit 14 RM6" evidence="4">
    <location>
        <begin position="351"/>
        <end position="415"/>
    </location>
</feature>
<evidence type="ECO:0000259" key="3">
    <source>
        <dbReference type="Pfam" id="PF22983"/>
    </source>
</evidence>
<proteinExistence type="predicted"/>
<feature type="compositionally biased region" description="Pro residues" evidence="1">
    <location>
        <begin position="709"/>
        <end position="719"/>
    </location>
</feature>
<name>A0A182U3C3_9DIPT</name>
<reference evidence="7" key="2">
    <citation type="submission" date="2020-05" db="UniProtKB">
        <authorList>
            <consortium name="EnsemblMetazoa"/>
        </authorList>
    </citation>
    <scope>IDENTIFICATION</scope>
    <source>
        <strain evidence="7">CM1001059</strain>
    </source>
</reference>
<accession>A0A182U3C3</accession>
<dbReference type="Pfam" id="PF22983">
    <property type="entry name" value="RM8_Med14"/>
    <property type="match status" value="1"/>
</dbReference>
<feature type="domain" description="Mediator of RNA polymerase II transcription subunit 14 RM5" evidence="5">
    <location>
        <begin position="179"/>
        <end position="205"/>
    </location>
</feature>
<feature type="compositionally biased region" description="Low complexity" evidence="1">
    <location>
        <begin position="213"/>
        <end position="232"/>
    </location>
</feature>
<feature type="compositionally biased region" description="Pro residues" evidence="1">
    <location>
        <begin position="202"/>
        <end position="212"/>
    </location>
</feature>
<keyword evidence="8" id="KW-1185">Reference proteome</keyword>
<feature type="compositionally biased region" description="Gly residues" evidence="1">
    <location>
        <begin position="612"/>
        <end position="634"/>
    </location>
</feature>
<dbReference type="STRING" id="34690.A0A182U3C3"/>
<dbReference type="GO" id="GO:0006357">
    <property type="term" value="P:regulation of transcription by RNA polymerase II"/>
    <property type="evidence" value="ECO:0007669"/>
    <property type="project" value="InterPro"/>
</dbReference>
<feature type="region of interest" description="Disordered" evidence="1">
    <location>
        <begin position="200"/>
        <end position="245"/>
    </location>
</feature>
<sequence>MLSVLSLVYIACINISLSFLQIVELKEKKTCPNEMTYTFYLVLVKPSSVEEGQSPDVLSGQPPQPSAAGGPAPGSDAANAAMPKMYLRVLSMIEFDTFVATHGPGTYIDDPSPTSTSGTSVKRKVSPLDNALSAIGPPLKQQKTIYPAYFIPELAHVVAMCDEKLPFVTLAKEFSMRKIPHGGLQVEANATSLVLKLLTLPQPKPPQAPPTPQQQQQQQQQQQPGTSDAKSSGAGGSANEPKTVHVPPIDKQVWNALLKRLLSVSVRAQVNKSNQTRLWTMELVFYGSPLPSLHHKEQGMRRAVYLQYEMQPVESVSKVVDQLLSDWSKIVYLYTLVHEFREQYNNEKYNLPSMVAIKSYSYTNLLLAYGPNKDVSVNICWDTEAKEFRLVFTGGNSAINAHSMMRDQLQAHLNHNYSMAQVVHMLHETYQPLSSIAKLPIIPHLAILQSPKIPVLSFCIIPQSPTLLRISFQGVYCLEVRFRGGGLCTIRDGAYSRFDRSHVVEEFTPTQGLKGFLSKYVDETAVFRRRSQSEDDNPPSPVTLEDPSAGAGNNGGGGGGGGGAGGGANTFLSGGTGMRGPQSPRDPGLRFAAPLTPPTSSNPHTPASPHPIGGGGGAGGAGGAGGQGGQGGQQQGHMNNFNMTSPPASHMPHPSPGGGLMPSSPLNAQPSPMAAHSPGPSSLSYMQSHTDGSPFAALSPAASNWPGSPGMPRPSPRPGQSPEHKVQTSHHYTSRVLPARSWAGAIPTTLTYEALDTLCRATPHPQKEVPGPELSPLERFLGSVFMRRQLQRIIHQEESLMAITSNEPGVVVFKADCLQYQVFLNPNHMQSLHLKVDQLPMGPMMDGKPPYQWAAQDLQILEQFFDHRVAAPPYRPAVMTSFTRMLNLPAKVLKDFIQIMRLDLMPELVQGNKWNVQFVLRVPPSATPIVPVGTTTILSHRQKILFFIQITRVPYLPNMEWKDAVTMLLPMVYDMNMNHTTLAERREPMPPQLTSAVSAHLRRFSECSVLLPDECSLFPAVHDLLLTLSLPNEPPAPGQMQMQQLGGVMQPGGGPGVPGGPGGPMGGQIGGPTPQVVPQVGSSPSPMMHSPMQQMGGGGPQPGAYGGMVGGPGGGPQSGGPVGGGPGGPN</sequence>
<protein>
    <submittedName>
        <fullName evidence="7">Uncharacterized protein</fullName>
    </submittedName>
</protein>
<evidence type="ECO:0000256" key="2">
    <source>
        <dbReference type="SAM" id="SignalP"/>
    </source>
</evidence>
<keyword evidence="2" id="KW-0732">Signal</keyword>
<evidence type="ECO:0000256" key="1">
    <source>
        <dbReference type="SAM" id="MobiDB-lite"/>
    </source>
</evidence>
<feature type="compositionally biased region" description="Gly residues" evidence="1">
    <location>
        <begin position="552"/>
        <end position="578"/>
    </location>
</feature>
<evidence type="ECO:0000313" key="8">
    <source>
        <dbReference type="Proteomes" id="UP000075902"/>
    </source>
</evidence>
<evidence type="ECO:0000259" key="4">
    <source>
        <dbReference type="Pfam" id="PF22984"/>
    </source>
</evidence>
<organism evidence="7 8">
    <name type="scientific">Anopheles melas</name>
    <dbReference type="NCBI Taxonomy" id="34690"/>
    <lineage>
        <taxon>Eukaryota</taxon>
        <taxon>Metazoa</taxon>
        <taxon>Ecdysozoa</taxon>
        <taxon>Arthropoda</taxon>
        <taxon>Hexapoda</taxon>
        <taxon>Insecta</taxon>
        <taxon>Pterygota</taxon>
        <taxon>Neoptera</taxon>
        <taxon>Endopterygota</taxon>
        <taxon>Diptera</taxon>
        <taxon>Nematocera</taxon>
        <taxon>Culicoidea</taxon>
        <taxon>Culicidae</taxon>
        <taxon>Anophelinae</taxon>
        <taxon>Anopheles</taxon>
    </lineage>
</organism>
<evidence type="ECO:0000259" key="5">
    <source>
        <dbReference type="Pfam" id="PF25067"/>
    </source>
</evidence>
<dbReference type="PANTHER" id="PTHR12809:SF2">
    <property type="entry name" value="MEDIATOR OF RNA POLYMERASE II TRANSCRIPTION SUBUNIT 14"/>
    <property type="match status" value="1"/>
</dbReference>
<dbReference type="InterPro" id="IPR056877">
    <property type="entry name" value="Med14_C"/>
</dbReference>
<feature type="signal peptide" evidence="2">
    <location>
        <begin position="1"/>
        <end position="18"/>
    </location>
</feature>
<dbReference type="GO" id="GO:0070847">
    <property type="term" value="C:core mediator complex"/>
    <property type="evidence" value="ECO:0007669"/>
    <property type="project" value="TreeGrafter"/>
</dbReference>